<sequence length="127" mass="14089">MIEVSRRLRQTLLLVMLSLLMWAVCLLSIWVNFLPKSEYEAKRLSLSEQSISSIDPVVARANNELVKSIRLSTDLVTNTVKGLIDQESDKAAAHFKRTVSAVARSAPDIHDAIDLTLVQNVCKALGE</sequence>
<name>A0A139X876_9CYAN</name>
<evidence type="ECO:0000313" key="3">
    <source>
        <dbReference type="Proteomes" id="UP000076925"/>
    </source>
</evidence>
<feature type="transmembrane region" description="Helical" evidence="1">
    <location>
        <begin position="12"/>
        <end position="33"/>
    </location>
</feature>
<dbReference type="EMBL" id="ANNX02000026">
    <property type="protein sequence ID" value="KYC40907.1"/>
    <property type="molecule type" value="Genomic_DNA"/>
</dbReference>
<reference evidence="2 3" key="1">
    <citation type="journal article" date="2013" name="Genome Biol. Evol.">
        <title>Genomes of Stigonematalean cyanobacteria (subsection V) and the evolution of oxygenic photosynthesis from prokaryotes to plastids.</title>
        <authorList>
            <person name="Dagan T."/>
            <person name="Roettger M."/>
            <person name="Stucken K."/>
            <person name="Landan G."/>
            <person name="Koch R."/>
            <person name="Major P."/>
            <person name="Gould S.B."/>
            <person name="Goremykin V.V."/>
            <person name="Rippka R."/>
            <person name="Tandeau de Marsac N."/>
            <person name="Gugger M."/>
            <person name="Lockhart P.J."/>
            <person name="Allen J.F."/>
            <person name="Brune I."/>
            <person name="Maus I."/>
            <person name="Puhler A."/>
            <person name="Martin W.F."/>
        </authorList>
    </citation>
    <scope>NUCLEOTIDE SEQUENCE [LARGE SCALE GENOMIC DNA]</scope>
    <source>
        <strain evidence="2 3">PCC 7110</strain>
    </source>
</reference>
<evidence type="ECO:0000313" key="2">
    <source>
        <dbReference type="EMBL" id="KYC40907.1"/>
    </source>
</evidence>
<keyword evidence="1" id="KW-0812">Transmembrane</keyword>
<gene>
    <name evidence="2" type="ORF">WA1_25160</name>
</gene>
<dbReference type="AlphaFoldDB" id="A0A139X876"/>
<comment type="caution">
    <text evidence="2">The sequence shown here is derived from an EMBL/GenBank/DDBJ whole genome shotgun (WGS) entry which is preliminary data.</text>
</comment>
<proteinExistence type="predicted"/>
<keyword evidence="3" id="KW-1185">Reference proteome</keyword>
<protein>
    <submittedName>
        <fullName evidence="2">Uncharacterized protein</fullName>
    </submittedName>
</protein>
<keyword evidence="1" id="KW-1133">Transmembrane helix</keyword>
<keyword evidence="1" id="KW-0472">Membrane</keyword>
<evidence type="ECO:0000256" key="1">
    <source>
        <dbReference type="SAM" id="Phobius"/>
    </source>
</evidence>
<organism evidence="2 3">
    <name type="scientific">Scytonema hofmannii PCC 7110</name>
    <dbReference type="NCBI Taxonomy" id="128403"/>
    <lineage>
        <taxon>Bacteria</taxon>
        <taxon>Bacillati</taxon>
        <taxon>Cyanobacteriota</taxon>
        <taxon>Cyanophyceae</taxon>
        <taxon>Nostocales</taxon>
        <taxon>Scytonemataceae</taxon>
        <taxon>Scytonema</taxon>
    </lineage>
</organism>
<dbReference type="Proteomes" id="UP000076925">
    <property type="component" value="Unassembled WGS sequence"/>
</dbReference>
<accession>A0A139X876</accession>